<dbReference type="AlphaFoldDB" id="A0A843WE82"/>
<evidence type="ECO:0000313" key="1">
    <source>
        <dbReference type="EMBL" id="MQM09663.1"/>
    </source>
</evidence>
<gene>
    <name evidence="1" type="ORF">Taro_042540</name>
</gene>
<dbReference type="Proteomes" id="UP000652761">
    <property type="component" value="Unassembled WGS sequence"/>
</dbReference>
<name>A0A843WE82_COLES</name>
<evidence type="ECO:0000313" key="2">
    <source>
        <dbReference type="Proteomes" id="UP000652761"/>
    </source>
</evidence>
<protein>
    <submittedName>
        <fullName evidence="1">Uncharacterized protein</fullName>
    </submittedName>
</protein>
<reference evidence="1" key="1">
    <citation type="submission" date="2017-07" db="EMBL/GenBank/DDBJ databases">
        <title>Taro Niue Genome Assembly and Annotation.</title>
        <authorList>
            <person name="Atibalentja N."/>
            <person name="Keating K."/>
            <person name="Fields C.J."/>
        </authorList>
    </citation>
    <scope>NUCLEOTIDE SEQUENCE</scope>
    <source>
        <strain evidence="1">Niue_2</strain>
        <tissue evidence="1">Leaf</tissue>
    </source>
</reference>
<organism evidence="1 2">
    <name type="scientific">Colocasia esculenta</name>
    <name type="common">Wild taro</name>
    <name type="synonym">Arum esculentum</name>
    <dbReference type="NCBI Taxonomy" id="4460"/>
    <lineage>
        <taxon>Eukaryota</taxon>
        <taxon>Viridiplantae</taxon>
        <taxon>Streptophyta</taxon>
        <taxon>Embryophyta</taxon>
        <taxon>Tracheophyta</taxon>
        <taxon>Spermatophyta</taxon>
        <taxon>Magnoliopsida</taxon>
        <taxon>Liliopsida</taxon>
        <taxon>Araceae</taxon>
        <taxon>Aroideae</taxon>
        <taxon>Colocasieae</taxon>
        <taxon>Colocasia</taxon>
    </lineage>
</organism>
<accession>A0A843WE82</accession>
<keyword evidence="2" id="KW-1185">Reference proteome</keyword>
<sequence>MRQVGSLRSVTEGLCCRVGCHCVALEVEVYRWVALCSGDVFPEPLAVVLVRVALRTVSGLFLLAVSCVPALADDPSGGFRRGYRACLCLLGLS</sequence>
<dbReference type="EMBL" id="NMUH01004439">
    <property type="protein sequence ID" value="MQM09663.1"/>
    <property type="molecule type" value="Genomic_DNA"/>
</dbReference>
<proteinExistence type="predicted"/>
<comment type="caution">
    <text evidence="1">The sequence shown here is derived from an EMBL/GenBank/DDBJ whole genome shotgun (WGS) entry which is preliminary data.</text>
</comment>